<dbReference type="InterPro" id="IPR050659">
    <property type="entry name" value="Peptidase_M24B"/>
</dbReference>
<dbReference type="Gene3D" id="3.90.230.10">
    <property type="entry name" value="Creatinase/methionine aminopeptidase superfamily"/>
    <property type="match status" value="1"/>
</dbReference>
<dbReference type="InterPro" id="IPR029149">
    <property type="entry name" value="Creatin/AminoP/Spt16_N"/>
</dbReference>
<evidence type="ECO:0000259" key="1">
    <source>
        <dbReference type="Pfam" id="PF00557"/>
    </source>
</evidence>
<dbReference type="SUPFAM" id="SSF53092">
    <property type="entry name" value="Creatinase/prolidase N-terminal domain"/>
    <property type="match status" value="1"/>
</dbReference>
<evidence type="ECO:0000313" key="3">
    <source>
        <dbReference type="EMBL" id="PIS39197.1"/>
    </source>
</evidence>
<evidence type="ECO:0000259" key="2">
    <source>
        <dbReference type="Pfam" id="PF01321"/>
    </source>
</evidence>
<dbReference type="EMBL" id="PEYD01000062">
    <property type="protein sequence ID" value="PIS39197.1"/>
    <property type="molecule type" value="Genomic_DNA"/>
</dbReference>
<name>A0A2H0YL16_9BACT</name>
<proteinExistence type="predicted"/>
<feature type="domain" description="Creatinase N-terminal" evidence="2">
    <location>
        <begin position="14"/>
        <end position="140"/>
    </location>
</feature>
<dbReference type="SUPFAM" id="SSF55920">
    <property type="entry name" value="Creatinase/aminopeptidase"/>
    <property type="match status" value="1"/>
</dbReference>
<dbReference type="InterPro" id="IPR000587">
    <property type="entry name" value="Creatinase_N"/>
</dbReference>
<accession>A0A2H0YL16</accession>
<dbReference type="AlphaFoldDB" id="A0A2H0YL16"/>
<reference evidence="4" key="1">
    <citation type="submission" date="2017-09" db="EMBL/GenBank/DDBJ databases">
        <title>Depth-based differentiation of microbial function through sediment-hosted aquifers and enrichment of novel symbionts in the deep terrestrial subsurface.</title>
        <authorList>
            <person name="Probst A.J."/>
            <person name="Ladd B."/>
            <person name="Jarett J.K."/>
            <person name="Geller-Mcgrath D.E."/>
            <person name="Sieber C.M.K."/>
            <person name="Emerson J.B."/>
            <person name="Anantharaman K."/>
            <person name="Thomas B.C."/>
            <person name="Malmstrom R."/>
            <person name="Stieglmeier M."/>
            <person name="Klingl A."/>
            <person name="Woyke T."/>
            <person name="Ryan C.M."/>
            <person name="Banfield J.F."/>
        </authorList>
    </citation>
    <scope>NUCLEOTIDE SEQUENCE [LARGE SCALE GENOMIC DNA]</scope>
</reference>
<dbReference type="Pfam" id="PF00557">
    <property type="entry name" value="Peptidase_M24"/>
    <property type="match status" value="1"/>
</dbReference>
<comment type="caution">
    <text evidence="3">The sequence shown here is derived from an EMBL/GenBank/DDBJ whole genome shotgun (WGS) entry which is preliminary data.</text>
</comment>
<dbReference type="InterPro" id="IPR036005">
    <property type="entry name" value="Creatinase/aminopeptidase-like"/>
</dbReference>
<evidence type="ECO:0008006" key="5">
    <source>
        <dbReference type="Google" id="ProtNLM"/>
    </source>
</evidence>
<dbReference type="InterPro" id="IPR000994">
    <property type="entry name" value="Pept_M24"/>
</dbReference>
<dbReference type="Pfam" id="PF01321">
    <property type="entry name" value="Creatinase_N"/>
    <property type="match status" value="1"/>
</dbReference>
<dbReference type="Proteomes" id="UP000230088">
    <property type="component" value="Unassembled WGS sequence"/>
</dbReference>
<feature type="domain" description="Peptidase M24" evidence="1">
    <location>
        <begin position="148"/>
        <end position="348"/>
    </location>
</feature>
<dbReference type="PANTHER" id="PTHR46112:SF3">
    <property type="entry name" value="AMINOPEPTIDASE YPDF"/>
    <property type="match status" value="1"/>
</dbReference>
<evidence type="ECO:0000313" key="4">
    <source>
        <dbReference type="Proteomes" id="UP000230088"/>
    </source>
</evidence>
<sequence length="366" mass="41793">MCYLYKLFMEQEKIKKIQERLKKEKLDAFLISSPSNIFYLTGLRGDLKEREFLLNISRDGWEIIVPEMYFLEAKRKIANFSATKERGGLFLKAIEGLKNYKRIGFEKNDLKYGEYENLSRNLSSGKLFPTSGFCEDLRKVKDKKEIGLIKKAVEIADKTFYTTLKIIKPGLSEKFIQRKIIEIMEDLGAEGPAFLPIVASGKGSAEPHHISSNKKIKKGEILLIDMGARCKGYCSDLTRTIFIGKASREFKKTYNLVLETQKMAIKNCQAGYPIKTLYQDAVLNFEEYGEEKKFIHNLGHGVGINAHEFPSIGPRAEGRFENGMLITIEPGLYYKNFGGVRIEDLCFIDQKCKSLSKAARKIIEIK</sequence>
<dbReference type="Gene3D" id="3.40.350.10">
    <property type="entry name" value="Creatinase/prolidase N-terminal domain"/>
    <property type="match status" value="1"/>
</dbReference>
<dbReference type="PANTHER" id="PTHR46112">
    <property type="entry name" value="AMINOPEPTIDASE"/>
    <property type="match status" value="1"/>
</dbReference>
<protein>
    <recommendedName>
        <fullName evidence="5">Xaa-Pro dipeptidase</fullName>
    </recommendedName>
</protein>
<organism evidence="3 4">
    <name type="scientific">Candidatus Nealsonbacteria bacterium CG08_land_8_20_14_0_20_38_20</name>
    <dbReference type="NCBI Taxonomy" id="1974705"/>
    <lineage>
        <taxon>Bacteria</taxon>
        <taxon>Candidatus Nealsoniibacteriota</taxon>
    </lineage>
</organism>
<gene>
    <name evidence="3" type="ORF">COT33_03230</name>
</gene>